<evidence type="ECO:0000313" key="2">
    <source>
        <dbReference type="Proteomes" id="UP000006729"/>
    </source>
</evidence>
<sequence length="56" mass="6536">MGPLYFDIGKNFIERLLPIAAYIFMWPALVPGRHMELPIGNVLLKRSLLLDLKRFH</sequence>
<comment type="caution">
    <text evidence="1">The sequence shown here is derived from an EMBL/GenBank/DDBJ whole genome shotgun (WGS) entry which is preliminary data.</text>
</comment>
<evidence type="ECO:0000313" key="1">
    <source>
        <dbReference type="EMBL" id="KAI9402578.1"/>
    </source>
</evidence>
<organism evidence="1 2">
    <name type="scientific">Populus trichocarpa</name>
    <name type="common">Western balsam poplar</name>
    <name type="synonym">Populus balsamifera subsp. trichocarpa</name>
    <dbReference type="NCBI Taxonomy" id="3694"/>
    <lineage>
        <taxon>Eukaryota</taxon>
        <taxon>Viridiplantae</taxon>
        <taxon>Streptophyta</taxon>
        <taxon>Embryophyta</taxon>
        <taxon>Tracheophyta</taxon>
        <taxon>Spermatophyta</taxon>
        <taxon>Magnoliopsida</taxon>
        <taxon>eudicotyledons</taxon>
        <taxon>Gunneridae</taxon>
        <taxon>Pentapetalae</taxon>
        <taxon>rosids</taxon>
        <taxon>fabids</taxon>
        <taxon>Malpighiales</taxon>
        <taxon>Salicaceae</taxon>
        <taxon>Saliceae</taxon>
        <taxon>Populus</taxon>
    </lineage>
</organism>
<dbReference type="Proteomes" id="UP000006729">
    <property type="component" value="Chromosome 1"/>
</dbReference>
<keyword evidence="2" id="KW-1185">Reference proteome</keyword>
<dbReference type="EMBL" id="CM009290">
    <property type="protein sequence ID" value="KAI9402578.1"/>
    <property type="molecule type" value="Genomic_DNA"/>
</dbReference>
<name>A0ACC0TMY2_POPTR</name>
<reference evidence="1 2" key="1">
    <citation type="journal article" date="2006" name="Science">
        <title>The genome of black cottonwood, Populus trichocarpa (Torr. &amp; Gray).</title>
        <authorList>
            <person name="Tuskan G.A."/>
            <person name="Difazio S."/>
            <person name="Jansson S."/>
            <person name="Bohlmann J."/>
            <person name="Grigoriev I."/>
            <person name="Hellsten U."/>
            <person name="Putnam N."/>
            <person name="Ralph S."/>
            <person name="Rombauts S."/>
            <person name="Salamov A."/>
            <person name="Schein J."/>
            <person name="Sterck L."/>
            <person name="Aerts A."/>
            <person name="Bhalerao R.R."/>
            <person name="Bhalerao R.P."/>
            <person name="Blaudez D."/>
            <person name="Boerjan W."/>
            <person name="Brun A."/>
            <person name="Brunner A."/>
            <person name="Busov V."/>
            <person name="Campbell M."/>
            <person name="Carlson J."/>
            <person name="Chalot M."/>
            <person name="Chapman J."/>
            <person name="Chen G.L."/>
            <person name="Cooper D."/>
            <person name="Coutinho P.M."/>
            <person name="Couturier J."/>
            <person name="Covert S."/>
            <person name="Cronk Q."/>
            <person name="Cunningham R."/>
            <person name="Davis J."/>
            <person name="Degroeve S."/>
            <person name="Dejardin A."/>
            <person name="Depamphilis C."/>
            <person name="Detter J."/>
            <person name="Dirks B."/>
            <person name="Dubchak I."/>
            <person name="Duplessis S."/>
            <person name="Ehlting J."/>
            <person name="Ellis B."/>
            <person name="Gendler K."/>
            <person name="Goodstein D."/>
            <person name="Gribskov M."/>
            <person name="Grimwood J."/>
            <person name="Groover A."/>
            <person name="Gunter L."/>
            <person name="Hamberger B."/>
            <person name="Heinze B."/>
            <person name="Helariutta Y."/>
            <person name="Henrissat B."/>
            <person name="Holligan D."/>
            <person name="Holt R."/>
            <person name="Huang W."/>
            <person name="Islam-Faridi N."/>
            <person name="Jones S."/>
            <person name="Jones-Rhoades M."/>
            <person name="Jorgensen R."/>
            <person name="Joshi C."/>
            <person name="Kangasjarvi J."/>
            <person name="Karlsson J."/>
            <person name="Kelleher C."/>
            <person name="Kirkpatrick R."/>
            <person name="Kirst M."/>
            <person name="Kohler A."/>
            <person name="Kalluri U."/>
            <person name="Larimer F."/>
            <person name="Leebens-Mack J."/>
            <person name="Leple J.C."/>
            <person name="Locascio P."/>
            <person name="Lou Y."/>
            <person name="Lucas S."/>
            <person name="Martin F."/>
            <person name="Montanini B."/>
            <person name="Napoli C."/>
            <person name="Nelson D.R."/>
            <person name="Nelson C."/>
            <person name="Nieminen K."/>
            <person name="Nilsson O."/>
            <person name="Pereda V."/>
            <person name="Peter G."/>
            <person name="Philippe R."/>
            <person name="Pilate G."/>
            <person name="Poliakov A."/>
            <person name="Razumovskaya J."/>
            <person name="Richardson P."/>
            <person name="Rinaldi C."/>
            <person name="Ritland K."/>
            <person name="Rouze P."/>
            <person name="Ryaboy D."/>
            <person name="Schmutz J."/>
            <person name="Schrader J."/>
            <person name="Segerman B."/>
            <person name="Shin H."/>
            <person name="Siddiqui A."/>
            <person name="Sterky F."/>
            <person name="Terry A."/>
            <person name="Tsai C.J."/>
            <person name="Uberbacher E."/>
            <person name="Unneberg P."/>
            <person name="Vahala J."/>
            <person name="Wall K."/>
            <person name="Wessler S."/>
            <person name="Yang G."/>
            <person name="Yin T."/>
            <person name="Douglas C."/>
            <person name="Marra M."/>
            <person name="Sandberg G."/>
            <person name="Van de Peer Y."/>
            <person name="Rokhsar D."/>
        </authorList>
    </citation>
    <scope>NUCLEOTIDE SEQUENCE [LARGE SCALE GENOMIC DNA]</scope>
    <source>
        <strain evidence="2">cv. Nisqually</strain>
    </source>
</reference>
<proteinExistence type="predicted"/>
<gene>
    <name evidence="1" type="ORF">POPTR_001G289250v4</name>
</gene>
<protein>
    <submittedName>
        <fullName evidence="1">Uncharacterized protein</fullName>
    </submittedName>
</protein>
<accession>A0ACC0TMY2</accession>